<sequence length="140" mass="16339">MNTIDSFRGTYAFFSNFYPAKVTYNGYTYQTSEHAFQAAKTTNKKDHDYIVNATLKQVKARSREIKSRWRPDWHSVKTVIMAEIVYHKFDQNPSLCARLKATGDAILIEGNWWRDTYWGVYEGKGKNMLGKVLMIVRNNL</sequence>
<dbReference type="Gene3D" id="1.10.357.40">
    <property type="entry name" value="YbiA-like"/>
    <property type="match status" value="1"/>
</dbReference>
<dbReference type="InterPro" id="IPR012816">
    <property type="entry name" value="NADAR"/>
</dbReference>
<feature type="domain" description="NADAR" evidence="1">
    <location>
        <begin position="10"/>
        <end position="140"/>
    </location>
</feature>
<evidence type="ECO:0000259" key="1">
    <source>
        <dbReference type="Pfam" id="PF08719"/>
    </source>
</evidence>
<comment type="caution">
    <text evidence="2">The sequence shown here is derived from an EMBL/GenBank/DDBJ whole genome shotgun (WGS) entry which is preliminary data.</text>
</comment>
<dbReference type="InterPro" id="IPR037238">
    <property type="entry name" value="YbiA-like_sf"/>
</dbReference>
<dbReference type="EMBL" id="LAZR01006858">
    <property type="protein sequence ID" value="KKM89181.1"/>
    <property type="molecule type" value="Genomic_DNA"/>
</dbReference>
<name>A0A0F9LPQ8_9ZZZZ</name>
<evidence type="ECO:0000313" key="2">
    <source>
        <dbReference type="EMBL" id="KKM89181.1"/>
    </source>
</evidence>
<dbReference type="AlphaFoldDB" id="A0A0F9LPQ8"/>
<dbReference type="Pfam" id="PF08719">
    <property type="entry name" value="NADAR"/>
    <property type="match status" value="1"/>
</dbReference>
<proteinExistence type="predicted"/>
<dbReference type="NCBIfam" id="TIGR02464">
    <property type="entry name" value="ribofla_fusion"/>
    <property type="match status" value="1"/>
</dbReference>
<dbReference type="CDD" id="cd15457">
    <property type="entry name" value="NADAR"/>
    <property type="match status" value="1"/>
</dbReference>
<dbReference type="SUPFAM" id="SSF143990">
    <property type="entry name" value="YbiA-like"/>
    <property type="match status" value="1"/>
</dbReference>
<accession>A0A0F9LPQ8</accession>
<gene>
    <name evidence="2" type="ORF">LCGC14_1251190</name>
</gene>
<protein>
    <recommendedName>
        <fullName evidence="1">NADAR domain-containing protein</fullName>
    </recommendedName>
</protein>
<organism evidence="2">
    <name type="scientific">marine sediment metagenome</name>
    <dbReference type="NCBI Taxonomy" id="412755"/>
    <lineage>
        <taxon>unclassified sequences</taxon>
        <taxon>metagenomes</taxon>
        <taxon>ecological metagenomes</taxon>
    </lineage>
</organism>
<reference evidence="2" key="1">
    <citation type="journal article" date="2015" name="Nature">
        <title>Complex archaea that bridge the gap between prokaryotes and eukaryotes.</title>
        <authorList>
            <person name="Spang A."/>
            <person name="Saw J.H."/>
            <person name="Jorgensen S.L."/>
            <person name="Zaremba-Niedzwiedzka K."/>
            <person name="Martijn J."/>
            <person name="Lind A.E."/>
            <person name="van Eijk R."/>
            <person name="Schleper C."/>
            <person name="Guy L."/>
            <person name="Ettema T.J."/>
        </authorList>
    </citation>
    <scope>NUCLEOTIDE SEQUENCE</scope>
</reference>